<keyword evidence="2" id="KW-1185">Reference proteome</keyword>
<organism evidence="1 2">
    <name type="scientific">Hypsibius exemplaris</name>
    <name type="common">Freshwater tardigrade</name>
    <dbReference type="NCBI Taxonomy" id="2072580"/>
    <lineage>
        <taxon>Eukaryota</taxon>
        <taxon>Metazoa</taxon>
        <taxon>Ecdysozoa</taxon>
        <taxon>Tardigrada</taxon>
        <taxon>Eutardigrada</taxon>
        <taxon>Parachela</taxon>
        <taxon>Hypsibioidea</taxon>
        <taxon>Hypsibiidae</taxon>
        <taxon>Hypsibius</taxon>
    </lineage>
</organism>
<comment type="caution">
    <text evidence="1">The sequence shown here is derived from an EMBL/GenBank/DDBJ whole genome shotgun (WGS) entry which is preliminary data.</text>
</comment>
<proteinExistence type="predicted"/>
<evidence type="ECO:0000313" key="1">
    <source>
        <dbReference type="EMBL" id="OQV18665.1"/>
    </source>
</evidence>
<name>A0A1W0WTZ0_HYPEX</name>
<sequence>MAEQLTDPNGGRLIDWAAEHLIDPNGGRLIDLEKVVDLLNSSPDFCLPDQMAVSAVYGRDSGNGFCDPFDAYSHAPQRENVDVEGNATGRFRCRVAKDARSFLTIHAAAAAAGYRFALFLYRWSTKIEI</sequence>
<dbReference type="Proteomes" id="UP000192578">
    <property type="component" value="Unassembled WGS sequence"/>
</dbReference>
<dbReference type="EMBL" id="MTYJ01000047">
    <property type="protein sequence ID" value="OQV18665.1"/>
    <property type="molecule type" value="Genomic_DNA"/>
</dbReference>
<reference evidence="2" key="1">
    <citation type="submission" date="2017-01" db="EMBL/GenBank/DDBJ databases">
        <title>Comparative genomics of anhydrobiosis in the tardigrade Hypsibius dujardini.</title>
        <authorList>
            <person name="Yoshida Y."/>
            <person name="Koutsovoulos G."/>
            <person name="Laetsch D."/>
            <person name="Stevens L."/>
            <person name="Kumar S."/>
            <person name="Horikawa D."/>
            <person name="Ishino K."/>
            <person name="Komine S."/>
            <person name="Tomita M."/>
            <person name="Blaxter M."/>
            <person name="Arakawa K."/>
        </authorList>
    </citation>
    <scope>NUCLEOTIDE SEQUENCE [LARGE SCALE GENOMIC DNA]</scope>
    <source>
        <strain evidence="2">Z151</strain>
    </source>
</reference>
<protein>
    <submittedName>
        <fullName evidence="1">Uncharacterized protein</fullName>
    </submittedName>
</protein>
<gene>
    <name evidence="1" type="ORF">BV898_07294</name>
</gene>
<dbReference type="AlphaFoldDB" id="A0A1W0WTZ0"/>
<accession>A0A1W0WTZ0</accession>
<evidence type="ECO:0000313" key="2">
    <source>
        <dbReference type="Proteomes" id="UP000192578"/>
    </source>
</evidence>